<dbReference type="EMBL" id="JADVKH010000011">
    <property type="protein sequence ID" value="MBJ9686817.1"/>
    <property type="molecule type" value="Genomic_DNA"/>
</dbReference>
<proteinExistence type="predicted"/>
<gene>
    <name evidence="2" type="ORF">I5589_06955</name>
</gene>
<evidence type="ECO:0000256" key="1">
    <source>
        <dbReference type="SAM" id="MobiDB-lite"/>
    </source>
</evidence>
<sequence>MSLEQAIAANTAAVKELTAALLSIGALQTAQASAALHSAPGVQAVAAAQRELADKEAGAAKKPTSGTAADAPAADASDAAQTANESKPSGATSAPTPGKSSDAQQNVERKPWATHTAEIYEELKDAEPTLENVKKLIVTGLNSKIPGDGRAIAEAVLARFGANAVSEKPGKRGLSADQYADVFAYGLRVLAGELDPRESEQAAA</sequence>
<name>A0ABS1ARU9_BURVI</name>
<comment type="caution">
    <text evidence="2">The sequence shown here is derived from an EMBL/GenBank/DDBJ whole genome shotgun (WGS) entry which is preliminary data.</text>
</comment>
<evidence type="ECO:0000313" key="3">
    <source>
        <dbReference type="Proteomes" id="UP000808215"/>
    </source>
</evidence>
<feature type="compositionally biased region" description="Low complexity" evidence="1">
    <location>
        <begin position="68"/>
        <end position="83"/>
    </location>
</feature>
<organism evidence="2 3">
    <name type="scientific">Burkholderia vietnamiensis</name>
    <dbReference type="NCBI Taxonomy" id="60552"/>
    <lineage>
        <taxon>Bacteria</taxon>
        <taxon>Pseudomonadati</taxon>
        <taxon>Pseudomonadota</taxon>
        <taxon>Betaproteobacteria</taxon>
        <taxon>Burkholderiales</taxon>
        <taxon>Burkholderiaceae</taxon>
        <taxon>Burkholderia</taxon>
        <taxon>Burkholderia cepacia complex</taxon>
    </lineage>
</organism>
<feature type="compositionally biased region" description="Polar residues" evidence="1">
    <location>
        <begin position="84"/>
        <end position="106"/>
    </location>
</feature>
<accession>A0ABS1ARU9</accession>
<feature type="region of interest" description="Disordered" evidence="1">
    <location>
        <begin position="43"/>
        <end position="111"/>
    </location>
</feature>
<dbReference type="Proteomes" id="UP000808215">
    <property type="component" value="Unassembled WGS sequence"/>
</dbReference>
<protein>
    <submittedName>
        <fullName evidence="2">Uncharacterized protein</fullName>
    </submittedName>
</protein>
<reference evidence="2 3" key="1">
    <citation type="submission" date="2020-11" db="EMBL/GenBank/DDBJ databases">
        <title>Enhanced detection system for hospital associated transmission using whole genome sequencing surveillance.</title>
        <authorList>
            <person name="Harrison L.H."/>
            <person name="Van Tyne D."/>
            <person name="Marsh J.W."/>
            <person name="Griffith M.P."/>
            <person name="Snyder D.J."/>
            <person name="Cooper V.S."/>
            <person name="Mustapha M."/>
        </authorList>
    </citation>
    <scope>NUCLEOTIDE SEQUENCE [LARGE SCALE GENOMIC DNA]</scope>
    <source>
        <strain evidence="2 3">BC00020</strain>
    </source>
</reference>
<dbReference type="RefSeq" id="WP_059462123.1">
    <property type="nucleotide sequence ID" value="NZ_JADVKH010000011.1"/>
</dbReference>
<evidence type="ECO:0000313" key="2">
    <source>
        <dbReference type="EMBL" id="MBJ9686817.1"/>
    </source>
</evidence>
<keyword evidence="3" id="KW-1185">Reference proteome</keyword>